<dbReference type="Gene3D" id="3.90.550.10">
    <property type="entry name" value="Spore Coat Polysaccharide Biosynthesis Protein SpsA, Chain A"/>
    <property type="match status" value="1"/>
</dbReference>
<dbReference type="CDD" id="cd00761">
    <property type="entry name" value="Glyco_tranf_GTA_type"/>
    <property type="match status" value="1"/>
</dbReference>
<accession>A0A1S6PTK8</accession>
<proteinExistence type="predicted"/>
<dbReference type="PANTHER" id="PTHR22916">
    <property type="entry name" value="GLYCOSYLTRANSFERASE"/>
    <property type="match status" value="1"/>
</dbReference>
<evidence type="ECO:0000313" key="2">
    <source>
        <dbReference type="EMBL" id="AQU71789.1"/>
    </source>
</evidence>
<dbReference type="InterPro" id="IPR029044">
    <property type="entry name" value="Nucleotide-diphossugar_trans"/>
</dbReference>
<evidence type="ECO:0000259" key="1">
    <source>
        <dbReference type="Pfam" id="PF00535"/>
    </source>
</evidence>
<sequence length="270" mass="31712">MNMNQHNQLVSIVTPIYNSAKWVKHLIKVVQEQTYQSWEMIIIDDCSNDGTFSVLSEIARCDKRIKVFRNESNLGPGKTRNKAIEIARGRFIAFLDADDEWCTNKLEVQVSAMLENDYYMSYHDYRHMSSDGKMIGDIVHGPDRLDWRTHHIHRGVGCLTIMFDRTKGNLPFFPSIDNIIAEDFLAWSNLLNTGHVGHRIPYDLARYRLSKNTRSSNKLKAVKSVWYIYRHIELIPFSQSLFFWLQYCKNAFLLHRRAVPYINVEKYDNE</sequence>
<feature type="domain" description="Glycosyltransferase 2-like" evidence="1">
    <location>
        <begin position="11"/>
        <end position="123"/>
    </location>
</feature>
<organism evidence="2">
    <name type="scientific">Escherichia coli O2:H49</name>
    <dbReference type="NCBI Taxonomy" id="1963784"/>
    <lineage>
        <taxon>Bacteria</taxon>
        <taxon>Pseudomonadati</taxon>
        <taxon>Pseudomonadota</taxon>
        <taxon>Gammaproteobacteria</taxon>
        <taxon>Enterobacterales</taxon>
        <taxon>Enterobacteriaceae</taxon>
        <taxon>Escherichia</taxon>
    </lineage>
</organism>
<dbReference type="GO" id="GO:0016758">
    <property type="term" value="F:hexosyltransferase activity"/>
    <property type="evidence" value="ECO:0007669"/>
    <property type="project" value="UniProtKB-ARBA"/>
</dbReference>
<name>A0A1S6PTK8_ECOLX</name>
<dbReference type="EMBL" id="KY115228">
    <property type="protein sequence ID" value="AQU71789.1"/>
    <property type="molecule type" value="Genomic_DNA"/>
</dbReference>
<dbReference type="InterPro" id="IPR001173">
    <property type="entry name" value="Glyco_trans_2-like"/>
</dbReference>
<protein>
    <submittedName>
        <fullName evidence="2">WbdN</fullName>
    </submittedName>
</protein>
<dbReference type="SUPFAM" id="SSF53448">
    <property type="entry name" value="Nucleotide-diphospho-sugar transferases"/>
    <property type="match status" value="1"/>
</dbReference>
<dbReference type="PANTHER" id="PTHR22916:SF3">
    <property type="entry name" value="UDP-GLCNAC:BETAGAL BETA-1,3-N-ACETYLGLUCOSAMINYLTRANSFERASE-LIKE PROTEIN 1"/>
    <property type="match status" value="1"/>
</dbReference>
<reference evidence="2" key="1">
    <citation type="journal article" date="2017" name="Front. Cell. Infect. Microbiol.">
        <title>The Escherichia coli Serogroup O1 and O2 Lipopolysaccharides Are Encoded by Multiple O-antigen Gene Clusters.</title>
        <authorList>
            <person name="Delannoy S."/>
            <person name="Beutin L."/>
            <person name="Mariani-Kurkdjian P."/>
            <person name="Fleiss A."/>
            <person name="Bonacorsi S."/>
            <person name="Fach P."/>
        </authorList>
    </citation>
    <scope>NUCLEOTIDE SEQUENCE</scope>
    <source>
        <strain evidence="2">CB11127</strain>
    </source>
</reference>
<dbReference type="Pfam" id="PF00535">
    <property type="entry name" value="Glycos_transf_2"/>
    <property type="match status" value="1"/>
</dbReference>
<dbReference type="AlphaFoldDB" id="A0A1S6PTK8"/>